<dbReference type="EMBL" id="SNRW01020275">
    <property type="protein sequence ID" value="KAA6365618.1"/>
    <property type="molecule type" value="Genomic_DNA"/>
</dbReference>
<reference evidence="4 5" key="1">
    <citation type="submission" date="2019-03" db="EMBL/GenBank/DDBJ databases">
        <title>Single cell metagenomics reveals metabolic interactions within the superorganism composed of flagellate Streblomastix strix and complex community of Bacteroidetes bacteria on its surface.</title>
        <authorList>
            <person name="Treitli S.C."/>
            <person name="Kolisko M."/>
            <person name="Husnik F."/>
            <person name="Keeling P."/>
            <person name="Hampl V."/>
        </authorList>
    </citation>
    <scope>NUCLEOTIDE SEQUENCE [LARGE SCALE GENOMIC DNA]</scope>
    <source>
        <strain evidence="4">ST1C</strain>
    </source>
</reference>
<sequence>MVFFFTSCDGSFVYYMGRDKFENEELLRFGFPEDIWFHVDGLSSAHVYLRHLPDLRGFPVEIDPTLIPEDVLEECLQLVKGNSIEGCKLSKCSVCWTVFSNLKKDGSMAVGQVGFFDAKAVFHKEKRELFMIDKLSEGRKNEIEQKEKREKHKHDKEMQEYKGFLDPSDMTSNAALKGKTPDQFVDDFWG</sequence>
<proteinExistence type="inferred from homology"/>
<feature type="region of interest" description="Disordered" evidence="2">
    <location>
        <begin position="141"/>
        <end position="190"/>
    </location>
</feature>
<dbReference type="PANTHER" id="PTHR13049">
    <property type="entry name" value="DUF814-RELATED"/>
    <property type="match status" value="1"/>
</dbReference>
<dbReference type="InterPro" id="IPR008532">
    <property type="entry name" value="NFACT_RNA-bd"/>
</dbReference>
<accession>A0A5J4U5N6</accession>
<evidence type="ECO:0000313" key="5">
    <source>
        <dbReference type="Proteomes" id="UP000324800"/>
    </source>
</evidence>
<name>A0A5J4U5N6_9EUKA</name>
<evidence type="ECO:0000256" key="1">
    <source>
        <dbReference type="ARBA" id="ARBA00008998"/>
    </source>
</evidence>
<dbReference type="InterPro" id="IPR039730">
    <property type="entry name" value="Jlp2/Ccd25"/>
</dbReference>
<dbReference type="OrthoDB" id="200398at2759"/>
<comment type="caution">
    <text evidence="4">The sequence shown here is derived from an EMBL/GenBank/DDBJ whole genome shotgun (WGS) entry which is preliminary data.</text>
</comment>
<dbReference type="Proteomes" id="UP000324800">
    <property type="component" value="Unassembled WGS sequence"/>
</dbReference>
<organism evidence="4 5">
    <name type="scientific">Streblomastix strix</name>
    <dbReference type="NCBI Taxonomy" id="222440"/>
    <lineage>
        <taxon>Eukaryota</taxon>
        <taxon>Metamonada</taxon>
        <taxon>Preaxostyla</taxon>
        <taxon>Oxymonadida</taxon>
        <taxon>Streblomastigidae</taxon>
        <taxon>Streblomastix</taxon>
    </lineage>
</organism>
<comment type="similarity">
    <text evidence="1">Belongs to the CCDC25 family.</text>
</comment>
<protein>
    <submittedName>
        <fullName evidence="4">Putative coiled-coil protein</fullName>
    </submittedName>
</protein>
<evidence type="ECO:0000256" key="2">
    <source>
        <dbReference type="SAM" id="MobiDB-lite"/>
    </source>
</evidence>
<dbReference type="PANTHER" id="PTHR13049:SF2">
    <property type="entry name" value="COILED-COIL DOMAIN-CONTAINING PROTEIN 25"/>
    <property type="match status" value="1"/>
</dbReference>
<gene>
    <name evidence="4" type="ORF">EZS28_038856</name>
</gene>
<evidence type="ECO:0000313" key="4">
    <source>
        <dbReference type="EMBL" id="KAA6365618.1"/>
    </source>
</evidence>
<evidence type="ECO:0000259" key="3">
    <source>
        <dbReference type="Pfam" id="PF05670"/>
    </source>
</evidence>
<feature type="domain" description="NFACT RNA-binding" evidence="3">
    <location>
        <begin position="1"/>
        <end position="115"/>
    </location>
</feature>
<dbReference type="AlphaFoldDB" id="A0A5J4U5N6"/>
<dbReference type="Pfam" id="PF05670">
    <property type="entry name" value="NFACT-R_1"/>
    <property type="match status" value="1"/>
</dbReference>